<dbReference type="EMBL" id="UINC01024937">
    <property type="protein sequence ID" value="SVA99596.1"/>
    <property type="molecule type" value="Genomic_DNA"/>
</dbReference>
<gene>
    <name evidence="1" type="ORF">METZ01_LOCUS152450</name>
</gene>
<proteinExistence type="predicted"/>
<name>A0A382ADK0_9ZZZZ</name>
<dbReference type="AlphaFoldDB" id="A0A382ADK0"/>
<sequence length="46" mass="5570">MNRAIFYREFLSLFQTVKPLFLVYRIEESMEETLLEDMDEESAVVH</sequence>
<evidence type="ECO:0000313" key="1">
    <source>
        <dbReference type="EMBL" id="SVA99596.1"/>
    </source>
</evidence>
<reference evidence="1" key="1">
    <citation type="submission" date="2018-05" db="EMBL/GenBank/DDBJ databases">
        <authorList>
            <person name="Lanie J.A."/>
            <person name="Ng W.-L."/>
            <person name="Kazmierczak K.M."/>
            <person name="Andrzejewski T.M."/>
            <person name="Davidsen T.M."/>
            <person name="Wayne K.J."/>
            <person name="Tettelin H."/>
            <person name="Glass J.I."/>
            <person name="Rusch D."/>
            <person name="Podicherti R."/>
            <person name="Tsui H.-C.T."/>
            <person name="Winkler M.E."/>
        </authorList>
    </citation>
    <scope>NUCLEOTIDE SEQUENCE</scope>
</reference>
<organism evidence="1">
    <name type="scientific">marine metagenome</name>
    <dbReference type="NCBI Taxonomy" id="408172"/>
    <lineage>
        <taxon>unclassified sequences</taxon>
        <taxon>metagenomes</taxon>
        <taxon>ecological metagenomes</taxon>
    </lineage>
</organism>
<protein>
    <submittedName>
        <fullName evidence="1">Uncharacterized protein</fullName>
    </submittedName>
</protein>
<accession>A0A382ADK0</accession>